<evidence type="ECO:0000313" key="2">
    <source>
        <dbReference type="EMBL" id="KRK25298.1"/>
    </source>
</evidence>
<reference evidence="2 3" key="1">
    <citation type="journal article" date="2015" name="Genome Announc.">
        <title>Expanding the biotechnology potential of lactobacilli through comparative genomics of 213 strains and associated genera.</title>
        <authorList>
            <person name="Sun Z."/>
            <person name="Harris H.M."/>
            <person name="McCann A."/>
            <person name="Guo C."/>
            <person name="Argimon S."/>
            <person name="Zhang W."/>
            <person name="Yang X."/>
            <person name="Jeffery I.B."/>
            <person name="Cooney J.C."/>
            <person name="Kagawa T.F."/>
            <person name="Liu W."/>
            <person name="Song Y."/>
            <person name="Salvetti E."/>
            <person name="Wrobel A."/>
            <person name="Rasinkangas P."/>
            <person name="Parkhill J."/>
            <person name="Rea M.C."/>
            <person name="O'Sullivan O."/>
            <person name="Ritari J."/>
            <person name="Douillard F.P."/>
            <person name="Paul Ross R."/>
            <person name="Yang R."/>
            <person name="Briner A.E."/>
            <person name="Felis G.E."/>
            <person name="de Vos W.M."/>
            <person name="Barrangou R."/>
            <person name="Klaenhammer T.R."/>
            <person name="Caufield P.W."/>
            <person name="Cui Y."/>
            <person name="Zhang H."/>
            <person name="O'Toole P.W."/>
        </authorList>
    </citation>
    <scope>NUCLEOTIDE SEQUENCE [LARGE SCALE GENOMIC DNA]</scope>
    <source>
        <strain evidence="2 3">DSM 20314</strain>
    </source>
</reference>
<organism evidence="2 3">
    <name type="scientific">Lactiplantibacillus pentosus DSM 20314</name>
    <dbReference type="NCBI Taxonomy" id="1423791"/>
    <lineage>
        <taxon>Bacteria</taxon>
        <taxon>Bacillati</taxon>
        <taxon>Bacillota</taxon>
        <taxon>Bacilli</taxon>
        <taxon>Lactobacillales</taxon>
        <taxon>Lactobacillaceae</taxon>
        <taxon>Lactiplantibacillus</taxon>
    </lineage>
</organism>
<dbReference type="EMBL" id="AZCU01000008">
    <property type="protein sequence ID" value="KRK25298.1"/>
    <property type="molecule type" value="Genomic_DNA"/>
</dbReference>
<dbReference type="SUPFAM" id="SSF54427">
    <property type="entry name" value="NTF2-like"/>
    <property type="match status" value="1"/>
</dbReference>
<dbReference type="InterPro" id="IPR027843">
    <property type="entry name" value="DUF4440"/>
</dbReference>
<evidence type="ECO:0000313" key="3">
    <source>
        <dbReference type="Proteomes" id="UP000051020"/>
    </source>
</evidence>
<feature type="domain" description="DUF4440" evidence="1">
    <location>
        <begin position="10"/>
        <end position="118"/>
    </location>
</feature>
<dbReference type="Gene3D" id="3.10.450.50">
    <property type="match status" value="1"/>
</dbReference>
<evidence type="ECO:0000259" key="1">
    <source>
        <dbReference type="Pfam" id="PF14534"/>
    </source>
</evidence>
<name>A0A837R9Z7_LACPE</name>
<proteinExistence type="predicted"/>
<dbReference type="AlphaFoldDB" id="A0A837R9Z7"/>
<sequence length="126" mass="14529">MEDMTDEEAIVQLYRDENKAMVNKNLNKLNEILADDMHLTHMTGYVQPKFEWIDQIQNDEMQYLSSKEDAIKAIQINGNQASLIGQNRVQAKIWGGGANTWSLQMQVFYKKQAGKWLITDQVASTY</sequence>
<protein>
    <recommendedName>
        <fullName evidence="1">DUF4440 domain-containing protein</fullName>
    </recommendedName>
</protein>
<dbReference type="Proteomes" id="UP000051020">
    <property type="component" value="Unassembled WGS sequence"/>
</dbReference>
<comment type="caution">
    <text evidence="2">The sequence shown here is derived from an EMBL/GenBank/DDBJ whole genome shotgun (WGS) entry which is preliminary data.</text>
</comment>
<accession>A0A837R9Z7</accession>
<dbReference type="Pfam" id="PF14534">
    <property type="entry name" value="DUF4440"/>
    <property type="match status" value="1"/>
</dbReference>
<gene>
    <name evidence="2" type="ORF">FD24_GL003144</name>
</gene>
<dbReference type="InterPro" id="IPR032710">
    <property type="entry name" value="NTF2-like_dom_sf"/>
</dbReference>